<feature type="transmembrane region" description="Helical" evidence="2">
    <location>
        <begin position="84"/>
        <end position="105"/>
    </location>
</feature>
<name>A0A1I8ETC2_WUCBA</name>
<feature type="region of interest" description="Disordered" evidence="1">
    <location>
        <begin position="338"/>
        <end position="363"/>
    </location>
</feature>
<feature type="compositionally biased region" description="Basic and acidic residues" evidence="1">
    <location>
        <begin position="237"/>
        <end position="249"/>
    </location>
</feature>
<proteinExistence type="predicted"/>
<keyword evidence="2" id="KW-1133">Transmembrane helix</keyword>
<protein>
    <submittedName>
        <fullName evidence="3">Uncharacterized protein</fullName>
    </submittedName>
</protein>
<dbReference type="AlphaFoldDB" id="A0A1I8ETC2"/>
<keyword evidence="2" id="KW-0472">Membrane</keyword>
<accession>A0A1I8ETC2</accession>
<keyword evidence="2" id="KW-0812">Transmembrane</keyword>
<evidence type="ECO:0000256" key="2">
    <source>
        <dbReference type="SAM" id="Phobius"/>
    </source>
</evidence>
<evidence type="ECO:0000256" key="1">
    <source>
        <dbReference type="SAM" id="MobiDB-lite"/>
    </source>
</evidence>
<dbReference type="WBParaSite" id="maker-PairedContig_4857-snap-gene-0.2-mRNA-1">
    <property type="protein sequence ID" value="maker-PairedContig_4857-snap-gene-0.2-mRNA-1"/>
    <property type="gene ID" value="maker-PairedContig_4857-snap-gene-0.2"/>
</dbReference>
<evidence type="ECO:0000313" key="3">
    <source>
        <dbReference type="WBParaSite" id="maker-PairedContig_4857-snap-gene-0.2-mRNA-1"/>
    </source>
</evidence>
<sequence>MQRFFKAMPKLWIQKYLHPFIRQFLRCDESFSPVAININQCSNFIFNMSTRFHMRMQIIIDLINQAFLKLHNYDKQLIRFEETFIGSTIILIIIFGILLTVFLWLRRLSYALPHEFSQNFTEKRYEWEDSSSKGMKTLKKKVSVPELSFFAVKFTSNLDNLGEESKKLTEKSQNNLSLNIASMTPEINLFNNSINPTTTANPNKFQIAFNQNEQINRNEMNGNEMKRNEMNGNEMKRNEMNGNEMKRNEMNGNESNTGGNAELLFTVNRQRYQQTSKTNLSDSSNSCSNHQINQRTYEVKEQQYVPILLFLSNESLNENISYSSEMVNPIENCYNKKKQKKKKKDAKYIALKVKSREKMKKHK</sequence>
<feature type="compositionally biased region" description="Polar residues" evidence="1">
    <location>
        <begin position="250"/>
        <end position="259"/>
    </location>
</feature>
<feature type="compositionally biased region" description="Basic residues" evidence="1">
    <location>
        <begin position="353"/>
        <end position="363"/>
    </location>
</feature>
<feature type="region of interest" description="Disordered" evidence="1">
    <location>
        <begin position="237"/>
        <end position="260"/>
    </location>
</feature>
<organism evidence="3">
    <name type="scientific">Wuchereria bancrofti</name>
    <dbReference type="NCBI Taxonomy" id="6293"/>
    <lineage>
        <taxon>Eukaryota</taxon>
        <taxon>Metazoa</taxon>
        <taxon>Ecdysozoa</taxon>
        <taxon>Nematoda</taxon>
        <taxon>Chromadorea</taxon>
        <taxon>Rhabditida</taxon>
        <taxon>Spirurina</taxon>
        <taxon>Spiruromorpha</taxon>
        <taxon>Filarioidea</taxon>
        <taxon>Onchocercidae</taxon>
        <taxon>Wuchereria</taxon>
    </lineage>
</organism>
<reference evidence="3" key="1">
    <citation type="submission" date="2016-11" db="UniProtKB">
        <authorList>
            <consortium name="WormBaseParasite"/>
        </authorList>
    </citation>
    <scope>IDENTIFICATION</scope>
    <source>
        <strain evidence="3">pt0022</strain>
    </source>
</reference>